<dbReference type="Proteomes" id="UP000501534">
    <property type="component" value="Chromosome"/>
</dbReference>
<dbReference type="PANTHER" id="PTHR33376">
    <property type="match status" value="1"/>
</dbReference>
<dbReference type="Gene3D" id="3.40.190.10">
    <property type="entry name" value="Periplasmic binding protein-like II"/>
    <property type="match status" value="1"/>
</dbReference>
<proteinExistence type="predicted"/>
<feature type="binding site" evidence="3">
    <location>
        <position position="244"/>
    </location>
    <ligand>
        <name>substrate</name>
    </ligand>
</feature>
<dbReference type="RefSeq" id="WP_171090529.1">
    <property type="nucleotide sequence ID" value="NZ_CP053069.1"/>
</dbReference>
<feature type="signal peptide" evidence="4">
    <location>
        <begin position="1"/>
        <end position="25"/>
    </location>
</feature>
<feature type="binding site" evidence="3">
    <location>
        <position position="219"/>
    </location>
    <ligand>
        <name>Na(+)</name>
        <dbReference type="ChEBI" id="CHEBI:29101"/>
    </ligand>
</feature>
<protein>
    <submittedName>
        <fullName evidence="5">Monocarboxylate 2-oxoacid-binding periplasmic protein</fullName>
    </submittedName>
</protein>
<evidence type="ECO:0000313" key="5">
    <source>
        <dbReference type="EMBL" id="QJR10190.1"/>
    </source>
</evidence>
<dbReference type="InterPro" id="IPR006311">
    <property type="entry name" value="TAT_signal"/>
</dbReference>
<dbReference type="InterPro" id="IPR018389">
    <property type="entry name" value="DctP_fam"/>
</dbReference>
<evidence type="ECO:0000256" key="4">
    <source>
        <dbReference type="SAM" id="SignalP"/>
    </source>
</evidence>
<name>A0A6M4GS82_9PROT</name>
<dbReference type="PANTHER" id="PTHR33376:SF5">
    <property type="entry name" value="EXTRACYTOPLASMIC SOLUTE RECEPTOR PROTEIN"/>
    <property type="match status" value="1"/>
</dbReference>
<dbReference type="EMBL" id="CP053069">
    <property type="protein sequence ID" value="QJR10190.1"/>
    <property type="molecule type" value="Genomic_DNA"/>
</dbReference>
<evidence type="ECO:0000256" key="2">
    <source>
        <dbReference type="PIRSR" id="PIRSR039026-1"/>
    </source>
</evidence>
<keyword evidence="6" id="KW-1185">Reference proteome</keyword>
<gene>
    <name evidence="5" type="ORF">DSM104443_01244</name>
</gene>
<dbReference type="PROSITE" id="PS51318">
    <property type="entry name" value="TAT"/>
    <property type="match status" value="1"/>
</dbReference>
<dbReference type="InterPro" id="IPR026289">
    <property type="entry name" value="SBP_TakP-like"/>
</dbReference>
<feature type="binding site" evidence="2">
    <location>
        <position position="159"/>
    </location>
    <ligand>
        <name>substrate</name>
    </ligand>
</feature>
<feature type="chain" id="PRO_5026919266" evidence="4">
    <location>
        <begin position="26"/>
        <end position="365"/>
    </location>
</feature>
<dbReference type="GO" id="GO:0031317">
    <property type="term" value="C:tripartite ATP-independent periplasmic transporter complex"/>
    <property type="evidence" value="ECO:0007669"/>
    <property type="project" value="InterPro"/>
</dbReference>
<feature type="binding site" evidence="2">
    <location>
        <position position="180"/>
    </location>
    <ligand>
        <name>substrate</name>
    </ligand>
</feature>
<dbReference type="KEGG" id="uru:DSM104443_01244"/>
<feature type="binding site" evidence="3">
    <location>
        <position position="218"/>
    </location>
    <ligand>
        <name>substrate</name>
    </ligand>
</feature>
<dbReference type="GO" id="GO:0046872">
    <property type="term" value="F:metal ion binding"/>
    <property type="evidence" value="ECO:0007669"/>
    <property type="project" value="UniProtKB-KW"/>
</dbReference>
<dbReference type="PIRSF" id="PIRSF039026">
    <property type="entry name" value="SiaP"/>
    <property type="match status" value="1"/>
</dbReference>
<dbReference type="InterPro" id="IPR038404">
    <property type="entry name" value="TRAP_DctP_sf"/>
</dbReference>
<organism evidence="5 6">
    <name type="scientific">Usitatibacter rugosus</name>
    <dbReference type="NCBI Taxonomy" id="2732067"/>
    <lineage>
        <taxon>Bacteria</taxon>
        <taxon>Pseudomonadati</taxon>
        <taxon>Pseudomonadota</taxon>
        <taxon>Betaproteobacteria</taxon>
        <taxon>Nitrosomonadales</taxon>
        <taxon>Usitatibacteraceae</taxon>
        <taxon>Usitatibacter</taxon>
    </lineage>
</organism>
<evidence type="ECO:0000256" key="3">
    <source>
        <dbReference type="PIRSR" id="PIRSR039026-2"/>
    </source>
</evidence>
<sequence length="365" mass="39345">MQRRRFLAGAGLAAGAVAVPSVANAQATHRWKLQSANPSGTPHMTLLNRFASHVDKMSAGRLKIEILTSGAIVKPDAILDAVNKGVVDAGQWWAHYATGKHPAGGLFSAPLGGSGSGLDQMGQLAWYMQGGGRDLYVEYYQKMLKTDVMPFLYAPDGPECFGWFKKPITSVAEFTKLRFRISSGLPSDVLKDMGGIPVNLAGAELIPAAERGVIDGVEWINPANDIKVGLQDVFKFYSIQGLHQAIDIADIVINGAKWKALGPDLQAIVETALTTSLFDALVYFQFENAKALAEIKTKGVTVFDAPADYAPAFIKSAKKVLGELEKKDAFFKKVLDSQRAYAKITVPYTRETAKLSQLIAGAAEV</sequence>
<evidence type="ECO:0000313" key="6">
    <source>
        <dbReference type="Proteomes" id="UP000501534"/>
    </source>
</evidence>
<keyword evidence="1 4" id="KW-0732">Signal</keyword>
<dbReference type="GO" id="GO:0055085">
    <property type="term" value="P:transmembrane transport"/>
    <property type="evidence" value="ECO:0007669"/>
    <property type="project" value="InterPro"/>
</dbReference>
<evidence type="ECO:0000256" key="1">
    <source>
        <dbReference type="ARBA" id="ARBA00022729"/>
    </source>
</evidence>
<accession>A0A6M4GS82</accession>
<dbReference type="Pfam" id="PF03480">
    <property type="entry name" value="DctP"/>
    <property type="match status" value="1"/>
</dbReference>
<dbReference type="CDD" id="cd13604">
    <property type="entry name" value="PBP2_TRAP_ketoacid_lactate_like"/>
    <property type="match status" value="1"/>
</dbReference>
<keyword evidence="3" id="KW-0479">Metal-binding</keyword>
<reference evidence="5 6" key="1">
    <citation type="submission" date="2020-04" db="EMBL/GenBank/DDBJ databases">
        <title>Usitatibacter rugosus gen. nov., sp. nov. and Usitatibacter palustris sp. nov., novel members of Usitatibacteraceae fam. nov. within the order Nitrosomonadales isolated from soil.</title>
        <authorList>
            <person name="Huber K.J."/>
            <person name="Neumann-Schaal M."/>
            <person name="Geppert A."/>
            <person name="Luckner M."/>
            <person name="Wanner G."/>
            <person name="Overmann J."/>
        </authorList>
    </citation>
    <scope>NUCLEOTIDE SEQUENCE [LARGE SCALE GENOMIC DNA]</scope>
    <source>
        <strain evidence="5 6">0125_3</strain>
    </source>
</reference>
<dbReference type="Gene3D" id="3.40.190.170">
    <property type="entry name" value="Bacterial extracellular solute-binding protein, family 7"/>
    <property type="match status" value="1"/>
</dbReference>
<dbReference type="AlphaFoldDB" id="A0A6M4GS82"/>